<dbReference type="Gene3D" id="1.10.1620.10">
    <property type="entry name" value="Ribosomal protein L39e"/>
    <property type="match status" value="1"/>
</dbReference>
<gene>
    <name evidence="4" type="ORF">METZ01_LOCUS203900</name>
</gene>
<dbReference type="AlphaFoldDB" id="A0A382EJQ6"/>
<accession>A0A382EJQ6</accession>
<keyword evidence="2" id="KW-0689">Ribosomal protein</keyword>
<dbReference type="Pfam" id="PF00832">
    <property type="entry name" value="Ribosomal_L39"/>
    <property type="match status" value="1"/>
</dbReference>
<organism evidence="4">
    <name type="scientific">marine metagenome</name>
    <dbReference type="NCBI Taxonomy" id="408172"/>
    <lineage>
        <taxon>unclassified sequences</taxon>
        <taxon>metagenomes</taxon>
        <taxon>ecological metagenomes</taxon>
    </lineage>
</organism>
<evidence type="ECO:0000256" key="3">
    <source>
        <dbReference type="ARBA" id="ARBA00023274"/>
    </source>
</evidence>
<evidence type="ECO:0000256" key="2">
    <source>
        <dbReference type="ARBA" id="ARBA00022980"/>
    </source>
</evidence>
<keyword evidence="3" id="KW-0687">Ribonucleoprotein</keyword>
<evidence type="ECO:0000256" key="1">
    <source>
        <dbReference type="ARBA" id="ARBA00009339"/>
    </source>
</evidence>
<feature type="non-terminal residue" evidence="4">
    <location>
        <position position="30"/>
    </location>
</feature>
<dbReference type="GO" id="GO:1990904">
    <property type="term" value="C:ribonucleoprotein complex"/>
    <property type="evidence" value="ECO:0007669"/>
    <property type="project" value="UniProtKB-KW"/>
</dbReference>
<evidence type="ECO:0008006" key="5">
    <source>
        <dbReference type="Google" id="ProtNLM"/>
    </source>
</evidence>
<proteinExistence type="inferred from homology"/>
<dbReference type="SUPFAM" id="SSF48662">
    <property type="entry name" value="Ribosomal protein L39e"/>
    <property type="match status" value="1"/>
</dbReference>
<reference evidence="4" key="1">
    <citation type="submission" date="2018-05" db="EMBL/GenBank/DDBJ databases">
        <authorList>
            <person name="Lanie J.A."/>
            <person name="Ng W.-L."/>
            <person name="Kazmierczak K.M."/>
            <person name="Andrzejewski T.M."/>
            <person name="Davidsen T.M."/>
            <person name="Wayne K.J."/>
            <person name="Tettelin H."/>
            <person name="Glass J.I."/>
            <person name="Rusch D."/>
            <person name="Podicherti R."/>
            <person name="Tsui H.-C.T."/>
            <person name="Winkler M.E."/>
        </authorList>
    </citation>
    <scope>NUCLEOTIDE SEQUENCE</scope>
</reference>
<dbReference type="InterPro" id="IPR023626">
    <property type="entry name" value="Ribosomal_eL39_dom_sf"/>
</dbReference>
<dbReference type="GO" id="GO:0003735">
    <property type="term" value="F:structural constituent of ribosome"/>
    <property type="evidence" value="ECO:0007669"/>
    <property type="project" value="InterPro"/>
</dbReference>
<comment type="similarity">
    <text evidence="1">Belongs to the eukaryotic ribosomal protein eL39 family.</text>
</comment>
<protein>
    <recommendedName>
        <fullName evidence="5">50S ribosomal protein L39e</fullName>
    </recommendedName>
</protein>
<dbReference type="GO" id="GO:0006412">
    <property type="term" value="P:translation"/>
    <property type="evidence" value="ECO:0007669"/>
    <property type="project" value="InterPro"/>
</dbReference>
<name>A0A382EJQ6_9ZZZZ</name>
<evidence type="ECO:0000313" key="4">
    <source>
        <dbReference type="EMBL" id="SVB51046.1"/>
    </source>
</evidence>
<dbReference type="EMBL" id="UINC01044932">
    <property type="protein sequence ID" value="SVB51046.1"/>
    <property type="molecule type" value="Genomic_DNA"/>
</dbReference>
<dbReference type="InterPro" id="IPR000077">
    <property type="entry name" value="Ribosomal_eL39"/>
</dbReference>
<dbReference type="GO" id="GO:0005840">
    <property type="term" value="C:ribosome"/>
    <property type="evidence" value="ECO:0007669"/>
    <property type="project" value="UniProtKB-KW"/>
</dbReference>
<sequence>MARNKPFAKKLRLLKVTKQNRRVPVWVMLR</sequence>